<proteinExistence type="predicted"/>
<evidence type="ECO:0000313" key="3">
    <source>
        <dbReference type="Proteomes" id="UP000535501"/>
    </source>
</evidence>
<reference evidence="2 3" key="1">
    <citation type="submission" date="2020-08" db="EMBL/GenBank/DDBJ databases">
        <title>Genomic Encyclopedia of Type Strains, Phase IV (KMG-IV): sequencing the most valuable type-strain genomes for metagenomic binning, comparative biology and taxonomic classification.</title>
        <authorList>
            <person name="Goeker M."/>
        </authorList>
    </citation>
    <scope>NUCLEOTIDE SEQUENCE [LARGE SCALE GENOMIC DNA]</scope>
    <source>
        <strain evidence="2 3">DSM 102134</strain>
    </source>
</reference>
<protein>
    <recommendedName>
        <fullName evidence="4">J domain-containing protein</fullName>
    </recommendedName>
</protein>
<name>A0A7W9YTY2_9HYPH</name>
<dbReference type="EMBL" id="JACHEJ010000001">
    <property type="protein sequence ID" value="MBB6178330.1"/>
    <property type="molecule type" value="Genomic_DNA"/>
</dbReference>
<dbReference type="Proteomes" id="UP000535501">
    <property type="component" value="Unassembled WGS sequence"/>
</dbReference>
<accession>A0A7W9YTY2</accession>
<organism evidence="2 3">
    <name type="scientific">Pseudorhizobium flavum</name>
    <dbReference type="NCBI Taxonomy" id="1335061"/>
    <lineage>
        <taxon>Bacteria</taxon>
        <taxon>Pseudomonadati</taxon>
        <taxon>Pseudomonadota</taxon>
        <taxon>Alphaproteobacteria</taxon>
        <taxon>Hyphomicrobiales</taxon>
        <taxon>Rhizobiaceae</taxon>
        <taxon>Rhizobium/Agrobacterium group</taxon>
        <taxon>Pseudorhizobium</taxon>
    </lineage>
</organism>
<evidence type="ECO:0000313" key="2">
    <source>
        <dbReference type="EMBL" id="MBB6178330.1"/>
    </source>
</evidence>
<evidence type="ECO:0008006" key="4">
    <source>
        <dbReference type="Google" id="ProtNLM"/>
    </source>
</evidence>
<comment type="caution">
    <text evidence="2">The sequence shown here is derived from an EMBL/GenBank/DDBJ whole genome shotgun (WGS) entry which is preliminary data.</text>
</comment>
<keyword evidence="3" id="KW-1185">Reference proteome</keyword>
<evidence type="ECO:0000256" key="1">
    <source>
        <dbReference type="SAM" id="MobiDB-lite"/>
    </source>
</evidence>
<gene>
    <name evidence="2" type="ORF">HNQ75_000273</name>
</gene>
<dbReference type="RefSeq" id="WP_077546860.1">
    <property type="nucleotide sequence ID" value="NZ_CANLQM010000001.1"/>
</dbReference>
<dbReference type="AlphaFoldDB" id="A0A7W9YTY2"/>
<feature type="region of interest" description="Disordered" evidence="1">
    <location>
        <begin position="69"/>
        <end position="92"/>
    </location>
</feature>
<sequence length="164" mass="18378">MLVGQSLFQSVLTRLDEEGKQDEDETYQPAFRQAGLKTAFVAATTEADTDSEATGHAARDAYLDLLADIPEPETEPRGEQVTEQPVEEPTPPHLLRLAEAEIAEELAVSETDTAETLAEKRRRFAKDNHPDRVPEALRDNATLRMKTANLLIDRAMKDLYWRSS</sequence>